<dbReference type="Pfam" id="PF15280">
    <property type="entry name" value="BORA_N"/>
    <property type="match status" value="1"/>
</dbReference>
<comment type="caution">
    <text evidence="7">The sequence shown here is derived from an EMBL/GenBank/DDBJ whole genome shotgun (WGS) entry which is preliminary data.</text>
</comment>
<evidence type="ECO:0000256" key="3">
    <source>
        <dbReference type="ARBA" id="ARBA00022618"/>
    </source>
</evidence>
<evidence type="ECO:0000256" key="6">
    <source>
        <dbReference type="SAM" id="MobiDB-lite"/>
    </source>
</evidence>
<evidence type="ECO:0000256" key="5">
    <source>
        <dbReference type="ARBA" id="ARBA00023306"/>
    </source>
</evidence>
<dbReference type="GO" id="GO:0060236">
    <property type="term" value="P:regulation of mitotic spindle organization"/>
    <property type="evidence" value="ECO:0007669"/>
    <property type="project" value="TreeGrafter"/>
</dbReference>
<keyword evidence="4" id="KW-0498">Mitosis</keyword>
<dbReference type="PANTHER" id="PTHR14728:SF2">
    <property type="entry name" value="PROTEIN AURORA BOREALIS"/>
    <property type="match status" value="1"/>
</dbReference>
<evidence type="ECO:0000256" key="1">
    <source>
        <dbReference type="ARBA" id="ARBA00010963"/>
    </source>
</evidence>
<evidence type="ECO:0000256" key="2">
    <source>
        <dbReference type="ARBA" id="ARBA00020055"/>
    </source>
</evidence>
<evidence type="ECO:0000313" key="8">
    <source>
        <dbReference type="Proteomes" id="UP001168821"/>
    </source>
</evidence>
<protein>
    <recommendedName>
        <fullName evidence="2">Protein aurora borealis</fullName>
    </recommendedName>
</protein>
<evidence type="ECO:0000256" key="4">
    <source>
        <dbReference type="ARBA" id="ARBA00022776"/>
    </source>
</evidence>
<dbReference type="InterPro" id="IPR023252">
    <property type="entry name" value="Aurora_borealis_protein"/>
</dbReference>
<accession>A0AA38M489</accession>
<dbReference type="AlphaFoldDB" id="A0AA38M489"/>
<reference evidence="7" key="1">
    <citation type="journal article" date="2023" name="G3 (Bethesda)">
        <title>Whole genome assemblies of Zophobas morio and Tenebrio molitor.</title>
        <authorList>
            <person name="Kaur S."/>
            <person name="Stinson S.A."/>
            <person name="diCenzo G.C."/>
        </authorList>
    </citation>
    <scope>NUCLEOTIDE SEQUENCE</scope>
    <source>
        <strain evidence="7">QUZm001</strain>
    </source>
</reference>
<keyword evidence="3" id="KW-0132">Cell division</keyword>
<dbReference type="GO" id="GO:0007088">
    <property type="term" value="P:regulation of mitotic nuclear division"/>
    <property type="evidence" value="ECO:0007669"/>
    <property type="project" value="TreeGrafter"/>
</dbReference>
<evidence type="ECO:0000313" key="7">
    <source>
        <dbReference type="EMBL" id="KAJ3642876.1"/>
    </source>
</evidence>
<dbReference type="GO" id="GO:0005737">
    <property type="term" value="C:cytoplasm"/>
    <property type="evidence" value="ECO:0007669"/>
    <property type="project" value="TreeGrafter"/>
</dbReference>
<gene>
    <name evidence="7" type="ORF">Zmor_025625</name>
</gene>
<dbReference type="PANTHER" id="PTHR14728">
    <property type="entry name" value="PROTEIN AURORA BOREALIS"/>
    <property type="match status" value="1"/>
</dbReference>
<proteinExistence type="inferred from homology"/>
<dbReference type="EMBL" id="JALNTZ010000008">
    <property type="protein sequence ID" value="KAJ3642876.1"/>
    <property type="molecule type" value="Genomic_DNA"/>
</dbReference>
<comment type="similarity">
    <text evidence="1">Belongs to the BORA family.</text>
</comment>
<feature type="region of interest" description="Disordered" evidence="6">
    <location>
        <begin position="323"/>
        <end position="365"/>
    </location>
</feature>
<keyword evidence="5" id="KW-0131">Cell cycle</keyword>
<organism evidence="7 8">
    <name type="scientific">Zophobas morio</name>
    <dbReference type="NCBI Taxonomy" id="2755281"/>
    <lineage>
        <taxon>Eukaryota</taxon>
        <taxon>Metazoa</taxon>
        <taxon>Ecdysozoa</taxon>
        <taxon>Arthropoda</taxon>
        <taxon>Hexapoda</taxon>
        <taxon>Insecta</taxon>
        <taxon>Pterygota</taxon>
        <taxon>Neoptera</taxon>
        <taxon>Endopterygota</taxon>
        <taxon>Coleoptera</taxon>
        <taxon>Polyphaga</taxon>
        <taxon>Cucujiformia</taxon>
        <taxon>Tenebrionidae</taxon>
        <taxon>Zophobas</taxon>
    </lineage>
</organism>
<dbReference type="GO" id="GO:0051301">
    <property type="term" value="P:cell division"/>
    <property type="evidence" value="ECO:0007669"/>
    <property type="project" value="UniProtKB-KW"/>
</dbReference>
<dbReference type="GO" id="GO:0019901">
    <property type="term" value="F:protein kinase binding"/>
    <property type="evidence" value="ECO:0007669"/>
    <property type="project" value="TreeGrafter"/>
</dbReference>
<sequence length="408" mass="45555">MDLKNKTPSKSKTNIMNKVLTNPKNCDSPFRYLPHISTPPSRFSKILNPFEQHLIDRLHLPTFSPSVFAQVSTPKTDEKFKWTIDDISSLKPADIDEETISQHVSDHDPTIESMVQEKIDKFFNEKAIVPSPFNEQVKQVPLIASPLVTAKPQCSDSSAQTILTLPPTLPKHVEEILAPYFSYTVDQQAGDDQNTSLYRKLFDSEEHGSPISSPAPSIGLSPLQFSPEFNQNKLDSTLEMPELRDCALSPIGHSPLARSVCRLSFSGRMSVDASMVVPDVNKSLNCTNLEGQVSFQPLEEPPSDSSVNWDVEYKHVSILSKSPLSSPEMATDSTTPHSKIFTSQRKRLSDSFKDEDRDVEMEDEEIVPKRVKNRLEHDDVTDVGYHTGGATICESSVHMFASTPTKIK</sequence>
<name>A0AA38M489_9CUCU</name>
<dbReference type="GO" id="GO:0005634">
    <property type="term" value="C:nucleus"/>
    <property type="evidence" value="ECO:0007669"/>
    <property type="project" value="TreeGrafter"/>
</dbReference>
<feature type="compositionally biased region" description="Basic and acidic residues" evidence="6">
    <location>
        <begin position="347"/>
        <end position="356"/>
    </location>
</feature>
<dbReference type="Proteomes" id="UP001168821">
    <property type="component" value="Unassembled WGS sequence"/>
</dbReference>
<feature type="compositionally biased region" description="Polar residues" evidence="6">
    <location>
        <begin position="331"/>
        <end position="343"/>
    </location>
</feature>
<keyword evidence="8" id="KW-1185">Reference proteome</keyword>
<dbReference type="PRINTS" id="PR02038">
    <property type="entry name" value="AURORABORA"/>
</dbReference>